<name>A0A285VTS8_9GAMM</name>
<proteinExistence type="predicted"/>
<reference evidence="2 3" key="1">
    <citation type="submission" date="2017-08" db="EMBL/GenBank/DDBJ databases">
        <authorList>
            <person name="de Groot N.N."/>
        </authorList>
    </citation>
    <scope>NUCLEOTIDE SEQUENCE [LARGE SCALE GENOMIC DNA]</scope>
    <source>
        <strain evidence="2 3">USBA 855</strain>
    </source>
</reference>
<evidence type="ECO:0000313" key="2">
    <source>
        <dbReference type="EMBL" id="SOC57454.1"/>
    </source>
</evidence>
<evidence type="ECO:0000313" key="3">
    <source>
        <dbReference type="Proteomes" id="UP000219023"/>
    </source>
</evidence>
<feature type="transmembrane region" description="Helical" evidence="1">
    <location>
        <begin position="368"/>
        <end position="387"/>
    </location>
</feature>
<keyword evidence="1" id="KW-0472">Membrane</keyword>
<dbReference type="AlphaFoldDB" id="A0A285VTS8"/>
<evidence type="ECO:0008006" key="4">
    <source>
        <dbReference type="Google" id="ProtNLM"/>
    </source>
</evidence>
<keyword evidence="1" id="KW-1133">Transmembrane helix</keyword>
<sequence length="428" mass="48869">MKNNHFMANRRNSFIYPGVVFLLVFSAWVMVFFLLGINQKPATGDEIGYINRGVGFLENGWRALSDGWRPPLLPLLVAFVNLFVDIDSLLNTVRVINISFVSVVPALWIGEYIVSRRDNRLIFMALLTALWPAYYFLAFSVYAEAASFLLLNILLLLSIRLKRSSKLLSINSIGFSLCLAMLFLFKANNVLVSIPFGLYILFFGSGVFLKRAARVSVLAIMAFLLISPWLVFLKNEGGEWVATTTGGYNLLVGTGHHSFGMGSDNRAIHRKYLFDAYGGEFPRINSEENNIIDSQPDKYSLNKVSSSIAMRIWSEDTREMLNFSIRKVMHSYGMSFRGVMDYVVFLLLASSIVASVFLLCFKRCYDVIFLTWSMFFVECVVSFFWLPNIRFKVFYCDTVTFYLLASFVSMAFHKMFLLDKDTLRPKFS</sequence>
<feature type="transmembrane region" description="Helical" evidence="1">
    <location>
        <begin position="145"/>
        <end position="161"/>
    </location>
</feature>
<dbReference type="RefSeq" id="WP_143748596.1">
    <property type="nucleotide sequence ID" value="NZ_OBQJ01000009.1"/>
</dbReference>
<dbReference type="Proteomes" id="UP000219023">
    <property type="component" value="Unassembled WGS sequence"/>
</dbReference>
<feature type="transmembrane region" description="Helical" evidence="1">
    <location>
        <begin position="399"/>
        <end position="418"/>
    </location>
</feature>
<feature type="transmembrane region" description="Helical" evidence="1">
    <location>
        <begin position="216"/>
        <end position="233"/>
    </location>
</feature>
<feature type="transmembrane region" description="Helical" evidence="1">
    <location>
        <begin position="14"/>
        <end position="35"/>
    </location>
</feature>
<organism evidence="2 3">
    <name type="scientific">Chromohalobacter canadensis</name>
    <dbReference type="NCBI Taxonomy" id="141389"/>
    <lineage>
        <taxon>Bacteria</taxon>
        <taxon>Pseudomonadati</taxon>
        <taxon>Pseudomonadota</taxon>
        <taxon>Gammaproteobacteria</taxon>
        <taxon>Oceanospirillales</taxon>
        <taxon>Halomonadaceae</taxon>
        <taxon>Chromohalobacter</taxon>
    </lineage>
</organism>
<feature type="transmembrane region" description="Helical" evidence="1">
    <location>
        <begin position="121"/>
        <end position="139"/>
    </location>
</feature>
<feature type="transmembrane region" description="Helical" evidence="1">
    <location>
        <begin position="96"/>
        <end position="114"/>
    </location>
</feature>
<protein>
    <recommendedName>
        <fullName evidence="4">Dolichyl-phosphate-mannose-protein mannosyltransferase</fullName>
    </recommendedName>
</protein>
<dbReference type="OrthoDB" id="10001310at2"/>
<keyword evidence="1" id="KW-0812">Transmembrane</keyword>
<accession>A0A285VTS8</accession>
<evidence type="ECO:0000256" key="1">
    <source>
        <dbReference type="SAM" id="Phobius"/>
    </source>
</evidence>
<dbReference type="EMBL" id="OBQJ01000009">
    <property type="protein sequence ID" value="SOC57454.1"/>
    <property type="molecule type" value="Genomic_DNA"/>
</dbReference>
<gene>
    <name evidence="2" type="ORF">SAMN05421509_109114</name>
</gene>
<feature type="transmembrane region" description="Helical" evidence="1">
    <location>
        <begin position="342"/>
        <end position="361"/>
    </location>
</feature>
<feature type="transmembrane region" description="Helical" evidence="1">
    <location>
        <begin position="168"/>
        <end position="185"/>
    </location>
</feature>
<feature type="transmembrane region" description="Helical" evidence="1">
    <location>
        <begin position="191"/>
        <end position="209"/>
    </location>
</feature>